<protein>
    <submittedName>
        <fullName evidence="2">Uncharacterized protein</fullName>
    </submittedName>
</protein>
<sequence length="356" mass="39059">MALTDAAIENSSLDDGGSEDMDAEVAIKSPRAGQRQLTFSAELLEKRGCIRDNAFEPPETGALRVFGVMRIIHGCIATGGHLTPTLYAPREIWFLDRVRLVGLEHKLRLLDVCATQFKILQAMPAPTSADNQTIFDHALHNITTALAESKADLVRPFPNLVPEAHATSHELTKMERDIVNAVGNNTMGKLTSLAFGFGRTLRKQAVAVVERANSAQFETITKDTLGRYAARLSSLFAHVQFLGVWLDPSYVPPTLAGSATLTTEELMRHRAIGHTLESSPRREIVVGLGTSLPSDDYMVKNWFGVVGVFLEEIVVELTLRDIQSLLLSYLQRLSHAFGGFTIDPAIASRPQRAQTT</sequence>
<dbReference type="eggNOG" id="ENOG502SAG5">
    <property type="taxonomic scope" value="Eukaryota"/>
</dbReference>
<accession>A0A024TW01</accession>
<dbReference type="GeneID" id="20086075"/>
<dbReference type="EMBL" id="KI913970">
    <property type="protein sequence ID" value="ETV98325.1"/>
    <property type="molecule type" value="Genomic_DNA"/>
</dbReference>
<gene>
    <name evidence="2" type="ORF">H310_09025</name>
</gene>
<feature type="region of interest" description="Disordered" evidence="1">
    <location>
        <begin position="1"/>
        <end position="21"/>
    </location>
</feature>
<evidence type="ECO:0000313" key="2">
    <source>
        <dbReference type="EMBL" id="ETV98325.1"/>
    </source>
</evidence>
<dbReference type="AlphaFoldDB" id="A0A024TW01"/>
<reference evidence="2" key="1">
    <citation type="submission" date="2013-12" db="EMBL/GenBank/DDBJ databases">
        <title>The Genome Sequence of Aphanomyces invadans NJM9701.</title>
        <authorList>
            <consortium name="The Broad Institute Genomics Platform"/>
            <person name="Russ C."/>
            <person name="Tyler B."/>
            <person name="van West P."/>
            <person name="Dieguez-Uribeondo J."/>
            <person name="Young S.K."/>
            <person name="Zeng Q."/>
            <person name="Gargeya S."/>
            <person name="Fitzgerald M."/>
            <person name="Abouelleil A."/>
            <person name="Alvarado L."/>
            <person name="Chapman S.B."/>
            <person name="Gainer-Dewar J."/>
            <person name="Goldberg J."/>
            <person name="Griggs A."/>
            <person name="Gujja S."/>
            <person name="Hansen M."/>
            <person name="Howarth C."/>
            <person name="Imamovic A."/>
            <person name="Ireland A."/>
            <person name="Larimer J."/>
            <person name="McCowan C."/>
            <person name="Murphy C."/>
            <person name="Pearson M."/>
            <person name="Poon T.W."/>
            <person name="Priest M."/>
            <person name="Roberts A."/>
            <person name="Saif S."/>
            <person name="Shea T."/>
            <person name="Sykes S."/>
            <person name="Wortman J."/>
            <person name="Nusbaum C."/>
            <person name="Birren B."/>
        </authorList>
    </citation>
    <scope>NUCLEOTIDE SEQUENCE [LARGE SCALE GENOMIC DNA]</scope>
    <source>
        <strain evidence="2">NJM9701</strain>
    </source>
</reference>
<dbReference type="RefSeq" id="XP_008873200.1">
    <property type="nucleotide sequence ID" value="XM_008874978.1"/>
</dbReference>
<organism evidence="2">
    <name type="scientific">Aphanomyces invadans</name>
    <dbReference type="NCBI Taxonomy" id="157072"/>
    <lineage>
        <taxon>Eukaryota</taxon>
        <taxon>Sar</taxon>
        <taxon>Stramenopiles</taxon>
        <taxon>Oomycota</taxon>
        <taxon>Saprolegniomycetes</taxon>
        <taxon>Saprolegniales</taxon>
        <taxon>Verrucalvaceae</taxon>
        <taxon>Aphanomyces</taxon>
    </lineage>
</organism>
<evidence type="ECO:0000256" key="1">
    <source>
        <dbReference type="SAM" id="MobiDB-lite"/>
    </source>
</evidence>
<dbReference type="PANTHER" id="PTHR37327:SF1">
    <property type="entry name" value="MICROTUBULE INTERACTING AND TRANSPORT DOMAIN-CONTAINING PROTEIN"/>
    <property type="match status" value="1"/>
</dbReference>
<proteinExistence type="predicted"/>
<dbReference type="VEuPathDB" id="FungiDB:H310_09025"/>
<dbReference type="PANTHER" id="PTHR37327">
    <property type="entry name" value="CHROMOSOME 1, WHOLE GENOME SHOTGUN SEQUENCE"/>
    <property type="match status" value="1"/>
</dbReference>
<name>A0A024TW01_9STRA</name>
<dbReference type="OrthoDB" id="2245455at2759"/>